<feature type="region of interest" description="Disordered" evidence="1">
    <location>
        <begin position="335"/>
        <end position="356"/>
    </location>
</feature>
<dbReference type="GO" id="GO:0140284">
    <property type="term" value="C:endoplasmic reticulum-endosome membrane contact site"/>
    <property type="evidence" value="ECO:0007669"/>
    <property type="project" value="TreeGrafter"/>
</dbReference>
<feature type="region of interest" description="Disordered" evidence="1">
    <location>
        <begin position="481"/>
        <end position="501"/>
    </location>
</feature>
<dbReference type="CDD" id="cd00170">
    <property type="entry name" value="SEC14"/>
    <property type="match status" value="1"/>
</dbReference>
<dbReference type="GO" id="GO:0012505">
    <property type="term" value="C:endomembrane system"/>
    <property type="evidence" value="ECO:0007669"/>
    <property type="project" value="TreeGrafter"/>
</dbReference>
<evidence type="ECO:0000313" key="3">
    <source>
        <dbReference type="EMBL" id="EPY20278.1"/>
    </source>
</evidence>
<name>S9TUP3_9TRYP</name>
<feature type="compositionally biased region" description="Basic residues" evidence="1">
    <location>
        <begin position="345"/>
        <end position="355"/>
    </location>
</feature>
<dbReference type="AlphaFoldDB" id="S9TUP3"/>
<feature type="region of interest" description="Disordered" evidence="1">
    <location>
        <begin position="210"/>
        <end position="239"/>
    </location>
</feature>
<feature type="domain" description="CRAL-TRIO" evidence="2">
    <location>
        <begin position="142"/>
        <end position="342"/>
    </location>
</feature>
<dbReference type="InterPro" id="IPR001251">
    <property type="entry name" value="CRAL-TRIO_dom"/>
</dbReference>
<dbReference type="PROSITE" id="PS50191">
    <property type="entry name" value="CRAL_TRIO"/>
    <property type="match status" value="1"/>
</dbReference>
<gene>
    <name evidence="3" type="ORF">STCU_09070</name>
</gene>
<reference evidence="3 4" key="1">
    <citation type="journal article" date="2013" name="PLoS ONE">
        <title>Predicting the Proteins of Angomonas deanei, Strigomonas culicis and Their Respective Endosymbionts Reveals New Aspects of the Trypanosomatidae Family.</title>
        <authorList>
            <person name="Motta M.C."/>
            <person name="Martins A.C."/>
            <person name="de Souza S.S."/>
            <person name="Catta-Preta C.M."/>
            <person name="Silva R."/>
            <person name="Klein C.C."/>
            <person name="de Almeida L.G."/>
            <person name="de Lima Cunha O."/>
            <person name="Ciapina L.P."/>
            <person name="Brocchi M."/>
            <person name="Colabardini A.C."/>
            <person name="de Araujo Lima B."/>
            <person name="Machado C.R."/>
            <person name="de Almeida Soares C.M."/>
            <person name="Probst C.M."/>
            <person name="de Menezes C.B."/>
            <person name="Thompson C.E."/>
            <person name="Bartholomeu D.C."/>
            <person name="Gradia D.F."/>
            <person name="Pavoni D.P."/>
            <person name="Grisard E.C."/>
            <person name="Fantinatti-Garboggini F."/>
            <person name="Marchini F.K."/>
            <person name="Rodrigues-Luiz G.F."/>
            <person name="Wagner G."/>
            <person name="Goldman G.H."/>
            <person name="Fietto J.L."/>
            <person name="Elias M.C."/>
            <person name="Goldman M.H."/>
            <person name="Sagot M.F."/>
            <person name="Pereira M."/>
            <person name="Stoco P.H."/>
            <person name="de Mendonca-Neto R.P."/>
            <person name="Teixeira S.M."/>
            <person name="Maciel T.E."/>
            <person name="de Oliveira Mendes T.A."/>
            <person name="Urmenyi T.P."/>
            <person name="de Souza W."/>
            <person name="Schenkman S."/>
            <person name="de Vasconcelos A.T."/>
        </authorList>
    </citation>
    <scope>NUCLEOTIDE SEQUENCE [LARGE SCALE GENOMIC DNA]</scope>
</reference>
<sequence length="727" mass="78416">MIDTRDEEAILAHREAIVLEEMKKRLLYKGPSTGLMGASTSAALEDGNLFPAADSVVTGGGVHSFFPRGGWSHGMGESASSDPSTSAPGPHMQRVNANMSGAAVDGFLIRYLRDKHLSVAEAIAKLKRRRMFERTLPTISMTPAIVTALRSGALQLIGKDYRNRWVLLLNLEDYNVPALEQDDAQRLLIVLLEFMQTQCMLLAEENEQLRQQRQPHHHPGAAAARAEESGEEAAELKRTPRPYQQQFVVVVNEENANFRSHLPLLKNMDTLYTMFAKYYPELVDLILVVGASFEIRQGIKSALACSPQAARKMVLLQKEDLRQYMDPAILPAALGGSSMPAGGDRRKKSVRHRAGHSGGAASEAAASLLYASTGAQFSEVVLRHWYTVTAYLHQEMSSSLLADVAAAPERGGEAAPAKERPLYVPPPFLVPMQALVLWQRALFCSHSVAMHHYFPFMHIASTAAGIDSVNKGMHTALSLENSRQASTTVSPTAPREARGVAAAPHVTVVDGAALRKAPTGGDLGTLTMEGICSALSESDVDVMSCISDENNSFMAAPVKRAESSFNRRHRVVPVSSFTGLPGGGDSKTLLATAAAAPVTAEEIAQIQSDTQVAVRLIERERRKRAEAEKKLLFLQLGITLDPKTTSKVERQLAAIHQELNALVANVVVRAKAAAPSAAGGEAALSQYMDLTISALEASIGAPESVPAWAFSTPAHRDEPPDSCCSTM</sequence>
<dbReference type="EMBL" id="ATMH01009070">
    <property type="protein sequence ID" value="EPY20278.1"/>
    <property type="molecule type" value="Genomic_DNA"/>
</dbReference>
<evidence type="ECO:0000256" key="1">
    <source>
        <dbReference type="SAM" id="MobiDB-lite"/>
    </source>
</evidence>
<dbReference type="SUPFAM" id="SSF52087">
    <property type="entry name" value="CRAL/TRIO domain"/>
    <property type="match status" value="1"/>
</dbReference>
<dbReference type="OrthoDB" id="43460at2759"/>
<protein>
    <recommendedName>
        <fullName evidence="2">CRAL-TRIO domain-containing protein</fullName>
    </recommendedName>
</protein>
<dbReference type="PANTHER" id="PTHR46384:SF1">
    <property type="entry name" value="MOTILE SPERM DOMAIN-CONTAINING PROTEIN 2"/>
    <property type="match status" value="1"/>
</dbReference>
<comment type="caution">
    <text evidence="3">The sequence shown here is derived from an EMBL/GenBank/DDBJ whole genome shotgun (WGS) entry which is preliminary data.</text>
</comment>
<dbReference type="Gene3D" id="3.40.525.10">
    <property type="entry name" value="CRAL-TRIO lipid binding domain"/>
    <property type="match status" value="1"/>
</dbReference>
<keyword evidence="4" id="KW-1185">Reference proteome</keyword>
<accession>S9TUP3</accession>
<dbReference type="InterPro" id="IPR036865">
    <property type="entry name" value="CRAL-TRIO_dom_sf"/>
</dbReference>
<dbReference type="Proteomes" id="UP000015354">
    <property type="component" value="Unassembled WGS sequence"/>
</dbReference>
<evidence type="ECO:0000313" key="4">
    <source>
        <dbReference type="Proteomes" id="UP000015354"/>
    </source>
</evidence>
<organism evidence="3 4">
    <name type="scientific">Strigomonas culicis</name>
    <dbReference type="NCBI Taxonomy" id="28005"/>
    <lineage>
        <taxon>Eukaryota</taxon>
        <taxon>Discoba</taxon>
        <taxon>Euglenozoa</taxon>
        <taxon>Kinetoplastea</taxon>
        <taxon>Metakinetoplastina</taxon>
        <taxon>Trypanosomatida</taxon>
        <taxon>Trypanosomatidae</taxon>
        <taxon>Strigomonadinae</taxon>
        <taxon>Strigomonas</taxon>
    </lineage>
</organism>
<proteinExistence type="predicted"/>
<evidence type="ECO:0000259" key="2">
    <source>
        <dbReference type="PROSITE" id="PS50191"/>
    </source>
</evidence>
<dbReference type="InterPro" id="IPR053012">
    <property type="entry name" value="ER-organelle_contact"/>
</dbReference>
<feature type="compositionally biased region" description="Polar residues" evidence="1">
    <location>
        <begin position="481"/>
        <end position="491"/>
    </location>
</feature>
<dbReference type="Pfam" id="PF00650">
    <property type="entry name" value="CRAL_TRIO"/>
    <property type="match status" value="1"/>
</dbReference>
<dbReference type="PANTHER" id="PTHR46384">
    <property type="entry name" value="MOTILE SPERM DOMAIN-CONTAINING PROTEIN 2"/>
    <property type="match status" value="1"/>
</dbReference>